<evidence type="ECO:0000313" key="5">
    <source>
        <dbReference type="EMBL" id="KZZ97736.1"/>
    </source>
</evidence>
<dbReference type="EMBL" id="AZGY01000006">
    <property type="protein sequence ID" value="KZZ97736.1"/>
    <property type="molecule type" value="Genomic_DNA"/>
</dbReference>
<dbReference type="PROSITE" id="PS50075">
    <property type="entry name" value="CARRIER"/>
    <property type="match status" value="1"/>
</dbReference>
<dbReference type="Gene3D" id="1.10.1200.10">
    <property type="entry name" value="ACP-like"/>
    <property type="match status" value="1"/>
</dbReference>
<dbReference type="SUPFAM" id="SSF47336">
    <property type="entry name" value="ACP-like"/>
    <property type="match status" value="1"/>
</dbReference>
<evidence type="ECO:0000256" key="3">
    <source>
        <dbReference type="ARBA" id="ARBA00023002"/>
    </source>
</evidence>
<dbReference type="InterPro" id="IPR020806">
    <property type="entry name" value="PKS_PP-bd"/>
</dbReference>
<accession>A0A168DGX3</accession>
<dbReference type="Pfam" id="PF08659">
    <property type="entry name" value="KR"/>
    <property type="match status" value="1"/>
</dbReference>
<comment type="caution">
    <text evidence="5">The sequence shown here is derived from an EMBL/GenBank/DDBJ whole genome shotgun (WGS) entry which is preliminary data.</text>
</comment>
<feature type="domain" description="Carrier" evidence="4">
    <location>
        <begin position="241"/>
        <end position="319"/>
    </location>
</feature>
<dbReference type="AlphaFoldDB" id="A0A168DGX3"/>
<dbReference type="SUPFAM" id="SSF51735">
    <property type="entry name" value="NAD(P)-binding Rossmann-fold domains"/>
    <property type="match status" value="1"/>
</dbReference>
<keyword evidence="2" id="KW-0597">Phosphoprotein</keyword>
<dbReference type="GO" id="GO:0006633">
    <property type="term" value="P:fatty acid biosynthetic process"/>
    <property type="evidence" value="ECO:0007669"/>
    <property type="project" value="TreeGrafter"/>
</dbReference>
<gene>
    <name evidence="5" type="ORF">AAL_03700</name>
</gene>
<dbReference type="GO" id="GO:0016491">
    <property type="term" value="F:oxidoreductase activity"/>
    <property type="evidence" value="ECO:0007669"/>
    <property type="project" value="UniProtKB-KW"/>
</dbReference>
<evidence type="ECO:0000256" key="1">
    <source>
        <dbReference type="ARBA" id="ARBA00022450"/>
    </source>
</evidence>
<name>A0A168DGX3_9HYPO</name>
<dbReference type="STRING" id="1081109.A0A168DGX3"/>
<sequence length="327" mass="35479">MKTKGLVVEVKACDVSSEAKVVSLLRQIDTHRLPPIRGVLHSAMSLRGEETAVDDWRAALKSKVKGTRNLHKHLPANLDFFITLSSIVAQHGNIGQSNYAAARSYQDAVIRYRSAIELAASSINVGVVLDAGFVSESGGMQGSLRRRGLGYIRVCELLAIIDFAMTHPRSIDPMRSIFAMGAMLVDDADNMDDTSGPLVDCRFAHLVHRSDSAGRAAGNERRTEAADVDVRRLLEGVGRAGEAAEIICNIILRQLGKLLARPAETLDPTQSLDSYGIDSLVAVELRNWIGAYLQASVQLLVLRGASSIRQLANIVAKESRLVRINSS</sequence>
<dbReference type="PANTHER" id="PTHR43775">
    <property type="entry name" value="FATTY ACID SYNTHASE"/>
    <property type="match status" value="1"/>
</dbReference>
<dbReference type="InterPro" id="IPR006162">
    <property type="entry name" value="Ppantetheine_attach_site"/>
</dbReference>
<keyword evidence="6" id="KW-1185">Reference proteome</keyword>
<dbReference type="InterPro" id="IPR036291">
    <property type="entry name" value="NAD(P)-bd_dom_sf"/>
</dbReference>
<dbReference type="InterPro" id="IPR009081">
    <property type="entry name" value="PP-bd_ACP"/>
</dbReference>
<dbReference type="OrthoDB" id="5153882at2759"/>
<keyword evidence="3" id="KW-0560">Oxidoreductase</keyword>
<organism evidence="5 6">
    <name type="scientific">Moelleriella libera RCEF 2490</name>
    <dbReference type="NCBI Taxonomy" id="1081109"/>
    <lineage>
        <taxon>Eukaryota</taxon>
        <taxon>Fungi</taxon>
        <taxon>Dikarya</taxon>
        <taxon>Ascomycota</taxon>
        <taxon>Pezizomycotina</taxon>
        <taxon>Sordariomycetes</taxon>
        <taxon>Hypocreomycetidae</taxon>
        <taxon>Hypocreales</taxon>
        <taxon>Clavicipitaceae</taxon>
        <taxon>Moelleriella</taxon>
    </lineage>
</organism>
<dbReference type="InterPro" id="IPR057326">
    <property type="entry name" value="KR_dom"/>
</dbReference>
<dbReference type="SMART" id="SM00822">
    <property type="entry name" value="PKS_KR"/>
    <property type="match status" value="1"/>
</dbReference>
<dbReference type="GO" id="GO:0031177">
    <property type="term" value="F:phosphopantetheine binding"/>
    <property type="evidence" value="ECO:0007669"/>
    <property type="project" value="InterPro"/>
</dbReference>
<dbReference type="Proteomes" id="UP000078544">
    <property type="component" value="Unassembled WGS sequence"/>
</dbReference>
<dbReference type="InterPro" id="IPR013968">
    <property type="entry name" value="PKS_KR"/>
</dbReference>
<dbReference type="Pfam" id="PF23297">
    <property type="entry name" value="ACP_SdgA_C"/>
    <property type="match status" value="1"/>
</dbReference>
<dbReference type="PROSITE" id="PS00012">
    <property type="entry name" value="PHOSPHOPANTETHEINE"/>
    <property type="match status" value="1"/>
</dbReference>
<keyword evidence="1" id="KW-0596">Phosphopantetheine</keyword>
<proteinExistence type="predicted"/>
<dbReference type="SMART" id="SM00823">
    <property type="entry name" value="PKS_PP"/>
    <property type="match status" value="1"/>
</dbReference>
<dbReference type="Gene3D" id="3.40.50.720">
    <property type="entry name" value="NAD(P)-binding Rossmann-like Domain"/>
    <property type="match status" value="1"/>
</dbReference>
<evidence type="ECO:0000256" key="2">
    <source>
        <dbReference type="ARBA" id="ARBA00022553"/>
    </source>
</evidence>
<protein>
    <submittedName>
        <fullName evidence="5">Beta-ketoacyl synthase</fullName>
    </submittedName>
</protein>
<evidence type="ECO:0000313" key="6">
    <source>
        <dbReference type="Proteomes" id="UP000078544"/>
    </source>
</evidence>
<dbReference type="GO" id="GO:0044550">
    <property type="term" value="P:secondary metabolite biosynthetic process"/>
    <property type="evidence" value="ECO:0007669"/>
    <property type="project" value="TreeGrafter"/>
</dbReference>
<evidence type="ECO:0000259" key="4">
    <source>
        <dbReference type="PROSITE" id="PS50075"/>
    </source>
</evidence>
<dbReference type="PANTHER" id="PTHR43775:SF37">
    <property type="entry name" value="SI:DKEY-61P9.11"/>
    <property type="match status" value="1"/>
</dbReference>
<dbReference type="InterPro" id="IPR036736">
    <property type="entry name" value="ACP-like_sf"/>
</dbReference>
<dbReference type="InterPro" id="IPR050091">
    <property type="entry name" value="PKS_NRPS_Biosynth_Enz"/>
</dbReference>
<dbReference type="GO" id="GO:0004312">
    <property type="term" value="F:fatty acid synthase activity"/>
    <property type="evidence" value="ECO:0007669"/>
    <property type="project" value="TreeGrafter"/>
</dbReference>
<reference evidence="5 6" key="1">
    <citation type="journal article" date="2016" name="Genome Biol. Evol.">
        <title>Divergent and convergent evolution of fungal pathogenicity.</title>
        <authorList>
            <person name="Shang Y."/>
            <person name="Xiao G."/>
            <person name="Zheng P."/>
            <person name="Cen K."/>
            <person name="Zhan S."/>
            <person name="Wang C."/>
        </authorList>
    </citation>
    <scope>NUCLEOTIDE SEQUENCE [LARGE SCALE GENOMIC DNA]</scope>
    <source>
        <strain evidence="5 6">RCEF 2490</strain>
    </source>
</reference>